<reference evidence="2" key="1">
    <citation type="submission" date="2022-01" db="EMBL/GenBank/DDBJ databases">
        <authorList>
            <person name="King R."/>
        </authorList>
    </citation>
    <scope>NUCLEOTIDE SEQUENCE</scope>
</reference>
<proteinExistence type="predicted"/>
<keyword evidence="3" id="KW-1185">Reference proteome</keyword>
<dbReference type="Proteomes" id="UP001152799">
    <property type="component" value="Chromosome 11"/>
</dbReference>
<dbReference type="AlphaFoldDB" id="A0A9N9MHV0"/>
<sequence>MKATGNEKIILKEWEKKLLDIIDKDDKNPTLHKIPGAAITGLKPLENIEMQKPAETRHVLVRPSPSSNIHQNQNKKNKLEGKETDETANLCTADLQRLVLLEQLKLTRMQIEREQLLLNKLRQSLSGTQVPESQDPESQGPGSHDSETSTYSLALDKIYKML</sequence>
<dbReference type="EMBL" id="OU892287">
    <property type="protein sequence ID" value="CAG9762481.1"/>
    <property type="molecule type" value="Genomic_DNA"/>
</dbReference>
<protein>
    <submittedName>
        <fullName evidence="2">Uncharacterized protein</fullName>
    </submittedName>
</protein>
<feature type="compositionally biased region" description="Polar residues" evidence="1">
    <location>
        <begin position="126"/>
        <end position="141"/>
    </location>
</feature>
<organism evidence="2 3">
    <name type="scientific">Ceutorhynchus assimilis</name>
    <name type="common">cabbage seed weevil</name>
    <dbReference type="NCBI Taxonomy" id="467358"/>
    <lineage>
        <taxon>Eukaryota</taxon>
        <taxon>Metazoa</taxon>
        <taxon>Ecdysozoa</taxon>
        <taxon>Arthropoda</taxon>
        <taxon>Hexapoda</taxon>
        <taxon>Insecta</taxon>
        <taxon>Pterygota</taxon>
        <taxon>Neoptera</taxon>
        <taxon>Endopterygota</taxon>
        <taxon>Coleoptera</taxon>
        <taxon>Polyphaga</taxon>
        <taxon>Cucujiformia</taxon>
        <taxon>Curculionidae</taxon>
        <taxon>Ceutorhynchinae</taxon>
        <taxon>Ceutorhynchus</taxon>
    </lineage>
</organism>
<accession>A0A9N9MHV0</accession>
<feature type="region of interest" description="Disordered" evidence="1">
    <location>
        <begin position="126"/>
        <end position="151"/>
    </location>
</feature>
<evidence type="ECO:0000313" key="3">
    <source>
        <dbReference type="Proteomes" id="UP001152799"/>
    </source>
</evidence>
<gene>
    <name evidence="2" type="ORF">CEUTPL_LOCUS3160</name>
</gene>
<dbReference type="OrthoDB" id="6773400at2759"/>
<name>A0A9N9MHV0_9CUCU</name>
<evidence type="ECO:0000313" key="2">
    <source>
        <dbReference type="EMBL" id="CAG9762481.1"/>
    </source>
</evidence>
<evidence type="ECO:0000256" key="1">
    <source>
        <dbReference type="SAM" id="MobiDB-lite"/>
    </source>
</evidence>
<feature type="compositionally biased region" description="Polar residues" evidence="1">
    <location>
        <begin position="64"/>
        <end position="74"/>
    </location>
</feature>
<feature type="region of interest" description="Disordered" evidence="1">
    <location>
        <begin position="53"/>
        <end position="83"/>
    </location>
</feature>